<dbReference type="EMBL" id="WNJL01000022">
    <property type="protein sequence ID" value="NDU42009.1"/>
    <property type="molecule type" value="Genomic_DNA"/>
</dbReference>
<proteinExistence type="predicted"/>
<name>A0A845U770_9PROT</name>
<sequence>MTAEDMRLNSRLPRRHGSDHTLLGSGDKGLPPLPLGSARRQRGLQSIPCGLALLCAVFTGVQDWRWGLALWTAVFAWVLWRCPWWRHAEQRLPETLRIAAEGQLQVRFADGRLLDVMLRSRPFLHPRLGVIALRGEDGRAYVCIAPYMAGSALWRRWRLRLHQEWDAETDPAGPAGGCYPPRSPHGAGDDRY</sequence>
<evidence type="ECO:0000256" key="1">
    <source>
        <dbReference type="SAM" id="MobiDB-lite"/>
    </source>
</evidence>
<evidence type="ECO:0000313" key="2">
    <source>
        <dbReference type="EMBL" id="NDU42009.1"/>
    </source>
</evidence>
<protein>
    <recommendedName>
        <fullName evidence="3">Toxin CptA</fullName>
    </recommendedName>
</protein>
<dbReference type="AlphaFoldDB" id="A0A845U770"/>
<reference evidence="2" key="1">
    <citation type="submission" date="2019-11" db="EMBL/GenBank/DDBJ databases">
        <title>Acidithiobacillus ferrianus sp. nov.: a facultatively anaerobic and extremely acidophilic chemolithoautotroph.</title>
        <authorList>
            <person name="Norris P.R."/>
            <person name="Falagan C."/>
            <person name="Moya-Beltran A."/>
            <person name="Castro M."/>
            <person name="Quatrini R."/>
            <person name="Johnson D.B."/>
        </authorList>
    </citation>
    <scope>NUCLEOTIDE SEQUENCE [LARGE SCALE GENOMIC DNA]</scope>
    <source>
        <strain evidence="2">MG</strain>
    </source>
</reference>
<organism evidence="2">
    <name type="scientific">Acidithiobacillus ferrianus</name>
    <dbReference type="NCBI Taxonomy" id="2678518"/>
    <lineage>
        <taxon>Bacteria</taxon>
        <taxon>Pseudomonadati</taxon>
        <taxon>Pseudomonadota</taxon>
        <taxon>Acidithiobacillia</taxon>
        <taxon>Acidithiobacillales</taxon>
        <taxon>Acidithiobacillaceae</taxon>
        <taxon>Acidithiobacillus</taxon>
    </lineage>
</organism>
<evidence type="ECO:0008006" key="3">
    <source>
        <dbReference type="Google" id="ProtNLM"/>
    </source>
</evidence>
<comment type="caution">
    <text evidence="2">The sequence shown here is derived from an EMBL/GenBank/DDBJ whole genome shotgun (WGS) entry which is preliminary data.</text>
</comment>
<feature type="region of interest" description="Disordered" evidence="1">
    <location>
        <begin position="169"/>
        <end position="192"/>
    </location>
</feature>
<accession>A0A845U770</accession>
<gene>
    <name evidence="2" type="ORF">GL267_04910</name>
</gene>
<feature type="region of interest" description="Disordered" evidence="1">
    <location>
        <begin position="1"/>
        <end position="31"/>
    </location>
</feature>
<dbReference type="RefSeq" id="WP_163097091.1">
    <property type="nucleotide sequence ID" value="NZ_CP127523.1"/>
</dbReference>